<gene>
    <name evidence="7" type="primary">yacE</name>
    <name evidence="5" type="synonym">coaE</name>
    <name evidence="7" type="ordered locus">BUAP5A_200</name>
</gene>
<dbReference type="GO" id="GO:0005524">
    <property type="term" value="F:ATP binding"/>
    <property type="evidence" value="ECO:0007669"/>
    <property type="project" value="UniProtKB-UniRule"/>
</dbReference>
<evidence type="ECO:0000313" key="7">
    <source>
        <dbReference type="EMBL" id="ACL30573.1"/>
    </source>
</evidence>
<dbReference type="PROSITE" id="PS51219">
    <property type="entry name" value="DPCK"/>
    <property type="match status" value="1"/>
</dbReference>
<sequence length="217" mass="25734">MTYIVALTGGISSGKTTISNGFKKIGINVIDTDIIAKNIIEKNLQVSFSIKRKFGKKILNIDNSINRLLLRQYVFNNHHHRLWLENLLHPKIYQESKHQIKMTQSNWCLWVVPLLVEKKLEKKAHRILLIDTPVKEQIKRTVRRDKISFLEAKKIIALQSSRKTRISLSDDIIFNKKNFKKINLYIYYFNLLYSHLSRIYNKNKTINIKKNYLTKFY</sequence>
<keyword evidence="5 7" id="KW-0418">Kinase</keyword>
<dbReference type="Pfam" id="PF01121">
    <property type="entry name" value="CoaE"/>
    <property type="match status" value="1"/>
</dbReference>
<dbReference type="HAMAP" id="MF_00376">
    <property type="entry name" value="Dephospho_CoA_kinase"/>
    <property type="match status" value="1"/>
</dbReference>
<dbReference type="Gene3D" id="3.40.50.300">
    <property type="entry name" value="P-loop containing nucleotide triphosphate hydrolases"/>
    <property type="match status" value="1"/>
</dbReference>
<dbReference type="PANTHER" id="PTHR10695">
    <property type="entry name" value="DEPHOSPHO-COA KINASE-RELATED"/>
    <property type="match status" value="1"/>
</dbReference>
<comment type="catalytic activity">
    <reaction evidence="5">
        <text>3'-dephospho-CoA + ATP = ADP + CoA + H(+)</text>
        <dbReference type="Rhea" id="RHEA:18245"/>
        <dbReference type="ChEBI" id="CHEBI:15378"/>
        <dbReference type="ChEBI" id="CHEBI:30616"/>
        <dbReference type="ChEBI" id="CHEBI:57287"/>
        <dbReference type="ChEBI" id="CHEBI:57328"/>
        <dbReference type="ChEBI" id="CHEBI:456216"/>
        <dbReference type="EC" id="2.7.1.24"/>
    </reaction>
</comment>
<dbReference type="InterPro" id="IPR027417">
    <property type="entry name" value="P-loop_NTPase"/>
</dbReference>
<dbReference type="OrthoDB" id="9812943at2"/>
<dbReference type="GO" id="GO:0004140">
    <property type="term" value="F:dephospho-CoA kinase activity"/>
    <property type="evidence" value="ECO:0007669"/>
    <property type="project" value="UniProtKB-UniRule"/>
</dbReference>
<keyword evidence="4 5" id="KW-0173">Coenzyme A biosynthesis</keyword>
<dbReference type="PANTHER" id="PTHR10695:SF46">
    <property type="entry name" value="BIFUNCTIONAL COENZYME A SYNTHASE-RELATED"/>
    <property type="match status" value="1"/>
</dbReference>
<keyword evidence="5" id="KW-0963">Cytoplasm</keyword>
<dbReference type="SUPFAM" id="SSF52540">
    <property type="entry name" value="P-loop containing nucleoside triphosphate hydrolases"/>
    <property type="match status" value="1"/>
</dbReference>
<comment type="similarity">
    <text evidence="1 5">Belongs to the CoaE family.</text>
</comment>
<reference evidence="7 8" key="1">
    <citation type="journal article" date="2009" name="Science">
        <title>The dynamics and time scale of ongoing genomic erosion in symbiotic bacteria.</title>
        <authorList>
            <person name="Moran N.A."/>
            <person name="McLaughlin H.J."/>
            <person name="Sorek R."/>
        </authorList>
    </citation>
    <scope>NUCLEOTIDE SEQUENCE [LARGE SCALE GENOMIC DNA]</scope>
    <source>
        <strain evidence="7 8">5A</strain>
    </source>
</reference>
<proteinExistence type="inferred from homology"/>
<comment type="pathway">
    <text evidence="5">Cofactor biosynthesis; coenzyme A biosynthesis; CoA from (R)-pantothenate: step 5/5.</text>
</comment>
<dbReference type="RefSeq" id="WP_009874160.1">
    <property type="nucleotide sequence ID" value="NC_011833.1"/>
</dbReference>
<comment type="subcellular location">
    <subcellularLocation>
        <location evidence="5">Cytoplasm</location>
    </subcellularLocation>
</comment>
<dbReference type="GO" id="GO:0015937">
    <property type="term" value="P:coenzyme A biosynthetic process"/>
    <property type="evidence" value="ECO:0007669"/>
    <property type="project" value="UniProtKB-UniRule"/>
</dbReference>
<dbReference type="Proteomes" id="UP000006904">
    <property type="component" value="Chromosome"/>
</dbReference>
<dbReference type="InterPro" id="IPR001977">
    <property type="entry name" value="Depp_CoAkinase"/>
</dbReference>
<evidence type="ECO:0000256" key="4">
    <source>
        <dbReference type="ARBA" id="ARBA00022993"/>
    </source>
</evidence>
<organism evidence="7 8">
    <name type="scientific">Buchnera aphidicola subsp. Acyrthosiphon pisum (strain 5A)</name>
    <dbReference type="NCBI Taxonomy" id="563178"/>
    <lineage>
        <taxon>Bacteria</taxon>
        <taxon>Pseudomonadati</taxon>
        <taxon>Pseudomonadota</taxon>
        <taxon>Gammaproteobacteria</taxon>
        <taxon>Enterobacterales</taxon>
        <taxon>Erwiniaceae</taxon>
        <taxon>Buchnera</taxon>
    </lineage>
</organism>
<dbReference type="EMBL" id="CP001161">
    <property type="protein sequence ID" value="ACL30573.1"/>
    <property type="molecule type" value="Genomic_DNA"/>
</dbReference>
<dbReference type="EC" id="2.7.1.24" evidence="5 6"/>
<evidence type="ECO:0000256" key="5">
    <source>
        <dbReference type="HAMAP-Rule" id="MF_00376"/>
    </source>
</evidence>
<dbReference type="GO" id="GO:0005737">
    <property type="term" value="C:cytoplasm"/>
    <property type="evidence" value="ECO:0007669"/>
    <property type="project" value="UniProtKB-SubCell"/>
</dbReference>
<protein>
    <recommendedName>
        <fullName evidence="5 6">Dephospho-CoA kinase</fullName>
        <ecNumber evidence="5 6">2.7.1.24</ecNumber>
    </recommendedName>
    <alternativeName>
        <fullName evidence="5">Dephosphocoenzyme A kinase</fullName>
    </alternativeName>
</protein>
<keyword evidence="2 5" id="KW-0547">Nucleotide-binding</keyword>
<dbReference type="UniPathway" id="UPA00241">
    <property type="reaction ID" value="UER00356"/>
</dbReference>
<evidence type="ECO:0000256" key="6">
    <source>
        <dbReference type="NCBIfam" id="TIGR00152"/>
    </source>
</evidence>
<dbReference type="CDD" id="cd02022">
    <property type="entry name" value="DPCK"/>
    <property type="match status" value="1"/>
</dbReference>
<keyword evidence="3 5" id="KW-0067">ATP-binding</keyword>
<dbReference type="NCBIfam" id="TIGR00152">
    <property type="entry name" value="dephospho-CoA kinase"/>
    <property type="match status" value="1"/>
</dbReference>
<dbReference type="KEGG" id="bap:BUAP5A_200"/>
<name>A0A7U3YA84_BUCA5</name>
<comment type="function">
    <text evidence="5">Catalyzes the phosphorylation of the 3'-hydroxyl group of dephosphocoenzyme A to form coenzyme A.</text>
</comment>
<feature type="binding site" evidence="5">
    <location>
        <begin position="12"/>
        <end position="17"/>
    </location>
    <ligand>
        <name>ATP</name>
        <dbReference type="ChEBI" id="CHEBI:30616"/>
    </ligand>
</feature>
<evidence type="ECO:0000256" key="2">
    <source>
        <dbReference type="ARBA" id="ARBA00022741"/>
    </source>
</evidence>
<keyword evidence="5 7" id="KW-0808">Transferase</keyword>
<evidence type="ECO:0000313" key="8">
    <source>
        <dbReference type="Proteomes" id="UP000006904"/>
    </source>
</evidence>
<evidence type="ECO:0000256" key="3">
    <source>
        <dbReference type="ARBA" id="ARBA00022840"/>
    </source>
</evidence>
<dbReference type="AlphaFoldDB" id="A0A7U3YA84"/>
<accession>A0A7U3YA84</accession>
<evidence type="ECO:0000256" key="1">
    <source>
        <dbReference type="ARBA" id="ARBA00009018"/>
    </source>
</evidence>